<feature type="transmembrane region" description="Helical" evidence="2">
    <location>
        <begin position="27"/>
        <end position="49"/>
    </location>
</feature>
<protein>
    <submittedName>
        <fullName evidence="3">Uncharacterized protein</fullName>
    </submittedName>
</protein>
<proteinExistence type="predicted"/>
<evidence type="ECO:0000313" key="3">
    <source>
        <dbReference type="EMBL" id="PYH66211.1"/>
    </source>
</evidence>
<feature type="region of interest" description="Disordered" evidence="1">
    <location>
        <begin position="114"/>
        <end position="135"/>
    </location>
</feature>
<dbReference type="AlphaFoldDB" id="A0A319B349"/>
<sequence>MTAFIPRNKQRYMVPRIRLTIVRCKKLGRLVLICRWYVDHIIFGCYFFFSFTWTSKPLAKYIIHHTSSIVPPCTIFKVLLLHSLESITAECRCTTYIYPRVILSSSSINMRPFSDTSTHTPASSSYNSTVPKGSK</sequence>
<accession>A0A319B349</accession>
<evidence type="ECO:0000256" key="2">
    <source>
        <dbReference type="SAM" id="Phobius"/>
    </source>
</evidence>
<dbReference type="EMBL" id="KZ821635">
    <property type="protein sequence ID" value="PYH66211.1"/>
    <property type="molecule type" value="Genomic_DNA"/>
</dbReference>
<organism evidence="3 4">
    <name type="scientific">Aspergillus vadensis (strain CBS 113365 / IMI 142717 / IBT 24658)</name>
    <dbReference type="NCBI Taxonomy" id="1448311"/>
    <lineage>
        <taxon>Eukaryota</taxon>
        <taxon>Fungi</taxon>
        <taxon>Dikarya</taxon>
        <taxon>Ascomycota</taxon>
        <taxon>Pezizomycotina</taxon>
        <taxon>Eurotiomycetes</taxon>
        <taxon>Eurotiomycetidae</taxon>
        <taxon>Eurotiales</taxon>
        <taxon>Aspergillaceae</taxon>
        <taxon>Aspergillus</taxon>
        <taxon>Aspergillus subgen. Circumdati</taxon>
    </lineage>
</organism>
<dbReference type="RefSeq" id="XP_025560005.1">
    <property type="nucleotide sequence ID" value="XM_025701368.1"/>
</dbReference>
<keyword evidence="2" id="KW-1133">Transmembrane helix</keyword>
<keyword evidence="2" id="KW-0472">Membrane</keyword>
<dbReference type="Proteomes" id="UP000248405">
    <property type="component" value="Unassembled WGS sequence"/>
</dbReference>
<dbReference type="GeneID" id="37205960"/>
<gene>
    <name evidence="3" type="ORF">BO88DRAFT_126717</name>
</gene>
<name>A0A319B349_ASPVC</name>
<keyword evidence="2" id="KW-0812">Transmembrane</keyword>
<reference evidence="3" key="1">
    <citation type="submission" date="2016-12" db="EMBL/GenBank/DDBJ databases">
        <title>The genomes of Aspergillus section Nigri reveals drivers in fungal speciation.</title>
        <authorList>
            <consortium name="DOE Joint Genome Institute"/>
            <person name="Vesth T.C."/>
            <person name="Nybo J."/>
            <person name="Theobald S."/>
            <person name="Brandl J."/>
            <person name="Frisvad J.C."/>
            <person name="Nielsen K.F."/>
            <person name="Lyhne E.K."/>
            <person name="Kogle M.E."/>
            <person name="Kuo A."/>
            <person name="Riley R."/>
            <person name="Clum A."/>
            <person name="Nolan M."/>
            <person name="Lipzen A."/>
            <person name="Salamov A."/>
            <person name="Henrissat B."/>
            <person name="Wiebenga A."/>
            <person name="De Vries R.P."/>
            <person name="Grigoriev I.V."/>
            <person name="Mortensen U.H."/>
            <person name="Andersen M.R."/>
            <person name="Baker S.E."/>
        </authorList>
    </citation>
    <scope>NUCLEOTIDE SEQUENCE [LARGE SCALE GENOMIC DNA]</scope>
    <source>
        <strain evidence="3">CBS 113365</strain>
    </source>
</reference>
<evidence type="ECO:0000313" key="4">
    <source>
        <dbReference type="Proteomes" id="UP000248405"/>
    </source>
</evidence>
<evidence type="ECO:0000256" key="1">
    <source>
        <dbReference type="SAM" id="MobiDB-lite"/>
    </source>
</evidence>
<keyword evidence="4" id="KW-1185">Reference proteome</keyword>